<evidence type="ECO:0000256" key="2">
    <source>
        <dbReference type="ARBA" id="ARBA00023186"/>
    </source>
</evidence>
<feature type="domain" description="J" evidence="3">
    <location>
        <begin position="122"/>
        <end position="196"/>
    </location>
</feature>
<accession>A0A0L8I393</accession>
<dbReference type="GO" id="GO:0005739">
    <property type="term" value="C:mitochondrion"/>
    <property type="evidence" value="ECO:0007669"/>
    <property type="project" value="TreeGrafter"/>
</dbReference>
<dbReference type="AlphaFoldDB" id="A0A0L8I393"/>
<dbReference type="GO" id="GO:0044571">
    <property type="term" value="P:[2Fe-2S] cluster assembly"/>
    <property type="evidence" value="ECO:0007669"/>
    <property type="project" value="InterPro"/>
</dbReference>
<dbReference type="GO" id="GO:0001671">
    <property type="term" value="F:ATPase activator activity"/>
    <property type="evidence" value="ECO:0007669"/>
    <property type="project" value="InterPro"/>
</dbReference>
<gene>
    <name evidence="4" type="ORF">OCBIM_22036797mg</name>
</gene>
<organism evidence="4">
    <name type="scientific">Octopus bimaculoides</name>
    <name type="common">California two-spotted octopus</name>
    <dbReference type="NCBI Taxonomy" id="37653"/>
    <lineage>
        <taxon>Eukaryota</taxon>
        <taxon>Metazoa</taxon>
        <taxon>Spiralia</taxon>
        <taxon>Lophotrochozoa</taxon>
        <taxon>Mollusca</taxon>
        <taxon>Cephalopoda</taxon>
        <taxon>Coleoidea</taxon>
        <taxon>Octopodiformes</taxon>
        <taxon>Octopoda</taxon>
        <taxon>Incirrata</taxon>
        <taxon>Octopodidae</taxon>
        <taxon>Octopus</taxon>
    </lineage>
</organism>
<evidence type="ECO:0000256" key="1">
    <source>
        <dbReference type="ARBA" id="ARBA00010476"/>
    </source>
</evidence>
<dbReference type="PROSITE" id="PS50076">
    <property type="entry name" value="DNAJ_2"/>
    <property type="match status" value="1"/>
</dbReference>
<dbReference type="InterPro" id="IPR004640">
    <property type="entry name" value="HscB"/>
</dbReference>
<dbReference type="Gene3D" id="1.20.1280.20">
    <property type="entry name" value="HscB, C-terminal domain"/>
    <property type="match status" value="1"/>
</dbReference>
<dbReference type="PANTHER" id="PTHR14021">
    <property type="entry name" value="IRON-SULFUR CLUSTER CO-CHAPERONE PROTEIN HSCB"/>
    <property type="match status" value="1"/>
</dbReference>
<dbReference type="STRING" id="37653.A0A0L8I393"/>
<dbReference type="Gene3D" id="1.10.287.110">
    <property type="entry name" value="DnaJ domain"/>
    <property type="match status" value="1"/>
</dbReference>
<evidence type="ECO:0000259" key="3">
    <source>
        <dbReference type="PROSITE" id="PS50076"/>
    </source>
</evidence>
<dbReference type="InterPro" id="IPR001623">
    <property type="entry name" value="DnaJ_domain"/>
</dbReference>
<dbReference type="KEGG" id="obi:106884380"/>
<dbReference type="SUPFAM" id="SSF47144">
    <property type="entry name" value="HSC20 (HSCB), C-terminal oligomerisation domain"/>
    <property type="match status" value="1"/>
</dbReference>
<sequence length="286" mass="33133">MSVRTTSTVPTLTTVLYRYVIQCHRKARRFPALLLFTNNNGKKCWSSFVKKWNTCEALTLRVSLATPPALIETGLIQKKLLSNQTPIDYNTQCWKCHKTRSPNKDIFFCFCGAILSPSKNLTYFKLLGLEEGFEIDSDILTRRYKDLQRILHPDKFSQKSEMERTFSAEQSSLVNLAYTTLLKPLSRGQYLLDINGTSLDETTQSNDFDFLSNIMKTNEDLENVTNVEELQIIEDLNIRNLNQCYEILSEAFRQKDLVGAKEVLMKLKYFVNIDDKIKEMELYESL</sequence>
<dbReference type="EMBL" id="KQ416657">
    <property type="protein sequence ID" value="KOF95941.1"/>
    <property type="molecule type" value="Genomic_DNA"/>
</dbReference>
<dbReference type="InterPro" id="IPR036869">
    <property type="entry name" value="J_dom_sf"/>
</dbReference>
<dbReference type="SUPFAM" id="SSF46565">
    <property type="entry name" value="Chaperone J-domain"/>
    <property type="match status" value="1"/>
</dbReference>
<dbReference type="GO" id="GO:0051259">
    <property type="term" value="P:protein complex oligomerization"/>
    <property type="evidence" value="ECO:0007669"/>
    <property type="project" value="InterPro"/>
</dbReference>
<comment type="similarity">
    <text evidence="1">Belongs to the HscB family.</text>
</comment>
<dbReference type="CDD" id="cd06257">
    <property type="entry name" value="DnaJ"/>
    <property type="match status" value="1"/>
</dbReference>
<dbReference type="GO" id="GO:0051087">
    <property type="term" value="F:protein-folding chaperone binding"/>
    <property type="evidence" value="ECO:0007669"/>
    <property type="project" value="InterPro"/>
</dbReference>
<dbReference type="OMA" id="LLCEMRF"/>
<dbReference type="InterPro" id="IPR009073">
    <property type="entry name" value="HscB_oligo_C"/>
</dbReference>
<dbReference type="PANTHER" id="PTHR14021:SF15">
    <property type="entry name" value="IRON-SULFUR CLUSTER CO-CHAPERONE PROTEIN HSCB"/>
    <property type="match status" value="1"/>
</dbReference>
<protein>
    <recommendedName>
        <fullName evidence="3">J domain-containing protein</fullName>
    </recommendedName>
</protein>
<dbReference type="OrthoDB" id="448954at2759"/>
<dbReference type="InterPro" id="IPR036386">
    <property type="entry name" value="HscB_C_sf"/>
</dbReference>
<dbReference type="Pfam" id="PF07743">
    <property type="entry name" value="HSCB_C"/>
    <property type="match status" value="1"/>
</dbReference>
<proteinExistence type="inferred from homology"/>
<evidence type="ECO:0000313" key="4">
    <source>
        <dbReference type="EMBL" id="KOF95941.1"/>
    </source>
</evidence>
<dbReference type="NCBIfam" id="TIGR00714">
    <property type="entry name" value="hscB"/>
    <property type="match status" value="1"/>
</dbReference>
<name>A0A0L8I393_OCTBM</name>
<dbReference type="SMART" id="SM00271">
    <property type="entry name" value="DnaJ"/>
    <property type="match status" value="1"/>
</dbReference>
<reference evidence="4" key="1">
    <citation type="submission" date="2015-07" db="EMBL/GenBank/DDBJ databases">
        <title>MeaNS - Measles Nucleotide Surveillance Program.</title>
        <authorList>
            <person name="Tran T."/>
            <person name="Druce J."/>
        </authorList>
    </citation>
    <scope>NUCLEOTIDE SEQUENCE</scope>
    <source>
        <strain evidence="4">UCB-OBI-ISO-001</strain>
        <tissue evidence="4">Gonad</tissue>
    </source>
</reference>
<keyword evidence="2" id="KW-0143">Chaperone</keyword>